<dbReference type="Pfam" id="PF00083">
    <property type="entry name" value="Sugar_tr"/>
    <property type="match status" value="1"/>
</dbReference>
<keyword evidence="14" id="KW-1185">Reference proteome</keyword>
<dbReference type="InterPro" id="IPR005828">
    <property type="entry name" value="MFS_sugar_transport-like"/>
</dbReference>
<name>A0A4R5BXU0_9PSEU</name>
<keyword evidence="8 11" id="KW-0472">Membrane</keyword>
<feature type="transmembrane region" description="Helical" evidence="11">
    <location>
        <begin position="119"/>
        <end position="139"/>
    </location>
</feature>
<dbReference type="FunFam" id="1.20.1250.20:FF:000001">
    <property type="entry name" value="Dicarboxylate MFS transporter"/>
    <property type="match status" value="1"/>
</dbReference>
<keyword evidence="5 11" id="KW-0812">Transmembrane</keyword>
<dbReference type="InterPro" id="IPR051084">
    <property type="entry name" value="H+-coupled_symporters"/>
</dbReference>
<feature type="transmembrane region" description="Helical" evidence="11">
    <location>
        <begin position="386"/>
        <end position="409"/>
    </location>
</feature>
<feature type="transmembrane region" description="Helical" evidence="11">
    <location>
        <begin position="195"/>
        <end position="216"/>
    </location>
</feature>
<dbReference type="AlphaFoldDB" id="A0A4R5BXU0"/>
<keyword evidence="6" id="KW-0769">Symport</keyword>
<comment type="caution">
    <text evidence="13">The sequence shown here is derived from an EMBL/GenBank/DDBJ whole genome shotgun (WGS) entry which is preliminary data.</text>
</comment>
<dbReference type="InterPro" id="IPR036259">
    <property type="entry name" value="MFS_trans_sf"/>
</dbReference>
<evidence type="ECO:0000256" key="6">
    <source>
        <dbReference type="ARBA" id="ARBA00022847"/>
    </source>
</evidence>
<dbReference type="InterPro" id="IPR020846">
    <property type="entry name" value="MFS_dom"/>
</dbReference>
<organism evidence="13 14">
    <name type="scientific">Saccharopolyspora karakumensis</name>
    <dbReference type="NCBI Taxonomy" id="2530386"/>
    <lineage>
        <taxon>Bacteria</taxon>
        <taxon>Bacillati</taxon>
        <taxon>Actinomycetota</taxon>
        <taxon>Actinomycetes</taxon>
        <taxon>Pseudonocardiales</taxon>
        <taxon>Pseudonocardiaceae</taxon>
        <taxon>Saccharopolyspora</taxon>
    </lineage>
</organism>
<feature type="transmembrane region" description="Helical" evidence="11">
    <location>
        <begin position="415"/>
        <end position="435"/>
    </location>
</feature>
<sequence length="459" mass="49313">MTTSTPAQREDVNVVDPRQVKRAITAATIGNLTEWYDFGVYAYLATTIGKVFFPSSSTTTQLLATFGTFAVAFLVRPLGGMFFGPLGDRVGRTKVLAATMIMMAIGTFCIGIIPSYETIGIAAPALLLLARLVQGFSTGGEYGGAMTFIAEYTPDRRRGFFGSFLEFGTLVGFILGAGTVALLTAALSEQDMLSWGWRIPFLVALPMGLIGLYLRLKLGETPAFAKHSEERAQDEKRTKREEFRFIFVENWRAMVACVGLVLTYNVACYMFFSYMPTYMSVELKSDISDTESNLLQVGVMSAMLLVITFIGRLSDRVGRRPVLLAGAGSMVVLAFPALLLIQVGTTASAFAGLLLMGLMVVFFAATMTSALPALFPTEVRQGALSISFNVSVSLFGGTTASVMTALIAVSGDLMWPAYYLVAAGVIGGLAVWRIAESANKPLKGAPPAVEMGEEPASER</sequence>
<feature type="transmembrane region" description="Helical" evidence="11">
    <location>
        <begin position="349"/>
        <end position="374"/>
    </location>
</feature>
<evidence type="ECO:0000256" key="3">
    <source>
        <dbReference type="ARBA" id="ARBA00022448"/>
    </source>
</evidence>
<dbReference type="Gene3D" id="1.20.1250.20">
    <property type="entry name" value="MFS general substrate transporter like domains"/>
    <property type="match status" value="2"/>
</dbReference>
<evidence type="ECO:0000256" key="5">
    <source>
        <dbReference type="ARBA" id="ARBA00022692"/>
    </source>
</evidence>
<evidence type="ECO:0000256" key="4">
    <source>
        <dbReference type="ARBA" id="ARBA00022475"/>
    </source>
</evidence>
<feature type="transmembrane region" description="Helical" evidence="11">
    <location>
        <begin position="292"/>
        <end position="310"/>
    </location>
</feature>
<evidence type="ECO:0000256" key="11">
    <source>
        <dbReference type="SAM" id="Phobius"/>
    </source>
</evidence>
<feature type="transmembrane region" description="Helical" evidence="11">
    <location>
        <begin position="62"/>
        <end position="83"/>
    </location>
</feature>
<evidence type="ECO:0000313" key="13">
    <source>
        <dbReference type="EMBL" id="TDD89194.1"/>
    </source>
</evidence>
<dbReference type="CDD" id="cd17366">
    <property type="entry name" value="MFS_ProP"/>
    <property type="match status" value="1"/>
</dbReference>
<reference evidence="13 14" key="1">
    <citation type="submission" date="2019-03" db="EMBL/GenBank/DDBJ databases">
        <title>Draft genome sequences of novel Actinobacteria.</title>
        <authorList>
            <person name="Sahin N."/>
            <person name="Ay H."/>
            <person name="Saygin H."/>
        </authorList>
    </citation>
    <scope>NUCLEOTIDE SEQUENCE [LARGE SCALE GENOMIC DNA]</scope>
    <source>
        <strain evidence="13 14">5K548</strain>
    </source>
</reference>
<dbReference type="GO" id="GO:0015293">
    <property type="term" value="F:symporter activity"/>
    <property type="evidence" value="ECO:0007669"/>
    <property type="project" value="UniProtKB-KW"/>
</dbReference>
<dbReference type="PROSITE" id="PS00217">
    <property type="entry name" value="SUGAR_TRANSPORT_2"/>
    <property type="match status" value="1"/>
</dbReference>
<evidence type="ECO:0000256" key="9">
    <source>
        <dbReference type="ARBA" id="ARBA00037295"/>
    </source>
</evidence>
<protein>
    <recommendedName>
        <fullName evidence="10">Putative proline/betaine transporter</fullName>
    </recommendedName>
</protein>
<dbReference type="RefSeq" id="WP_132682929.1">
    <property type="nucleotide sequence ID" value="NZ_SMLA01000013.1"/>
</dbReference>
<evidence type="ECO:0000259" key="12">
    <source>
        <dbReference type="PROSITE" id="PS50850"/>
    </source>
</evidence>
<dbReference type="PROSITE" id="PS00216">
    <property type="entry name" value="SUGAR_TRANSPORT_1"/>
    <property type="match status" value="1"/>
</dbReference>
<feature type="transmembrane region" description="Helical" evidence="11">
    <location>
        <begin position="95"/>
        <end position="113"/>
    </location>
</feature>
<dbReference type="PANTHER" id="PTHR43528">
    <property type="entry name" value="ALPHA-KETOGLUTARATE PERMEASE"/>
    <property type="match status" value="1"/>
</dbReference>
<proteinExistence type="inferred from homology"/>
<feature type="transmembrane region" description="Helical" evidence="11">
    <location>
        <begin position="160"/>
        <end position="183"/>
    </location>
</feature>
<feature type="domain" description="Major facilitator superfamily (MFS) profile" evidence="12">
    <location>
        <begin position="23"/>
        <end position="439"/>
    </location>
</feature>
<comment type="subcellular location">
    <subcellularLocation>
        <location evidence="1">Cell membrane</location>
        <topology evidence="1">Multi-pass membrane protein</topology>
    </subcellularLocation>
</comment>
<evidence type="ECO:0000313" key="14">
    <source>
        <dbReference type="Proteomes" id="UP000294723"/>
    </source>
</evidence>
<feature type="transmembrane region" description="Helical" evidence="11">
    <location>
        <begin position="322"/>
        <end position="343"/>
    </location>
</feature>
<gene>
    <name evidence="13" type="ORF">E1202_11815</name>
</gene>
<accession>A0A4R5BXU0</accession>
<evidence type="ECO:0000256" key="1">
    <source>
        <dbReference type="ARBA" id="ARBA00004651"/>
    </source>
</evidence>
<evidence type="ECO:0000256" key="8">
    <source>
        <dbReference type="ARBA" id="ARBA00023136"/>
    </source>
</evidence>
<dbReference type="PROSITE" id="PS50850">
    <property type="entry name" value="MFS"/>
    <property type="match status" value="1"/>
</dbReference>
<dbReference type="SUPFAM" id="SSF103473">
    <property type="entry name" value="MFS general substrate transporter"/>
    <property type="match status" value="1"/>
</dbReference>
<evidence type="ECO:0000256" key="10">
    <source>
        <dbReference type="ARBA" id="ARBA00039918"/>
    </source>
</evidence>
<keyword evidence="7 11" id="KW-1133">Transmembrane helix</keyword>
<keyword evidence="4" id="KW-1003">Cell membrane</keyword>
<evidence type="ECO:0000256" key="2">
    <source>
        <dbReference type="ARBA" id="ARBA00008240"/>
    </source>
</evidence>
<dbReference type="InterPro" id="IPR005829">
    <property type="entry name" value="Sugar_transporter_CS"/>
</dbReference>
<comment type="similarity">
    <text evidence="2">Belongs to the major facilitator superfamily. Metabolite:H+ Symporter (MHS) family (TC 2.A.1.6) family.</text>
</comment>
<evidence type="ECO:0000256" key="7">
    <source>
        <dbReference type="ARBA" id="ARBA00022989"/>
    </source>
</evidence>
<dbReference type="EMBL" id="SMLA01000013">
    <property type="protein sequence ID" value="TDD89194.1"/>
    <property type="molecule type" value="Genomic_DNA"/>
</dbReference>
<dbReference type="GO" id="GO:0005886">
    <property type="term" value="C:plasma membrane"/>
    <property type="evidence" value="ECO:0007669"/>
    <property type="project" value="UniProtKB-SubCell"/>
</dbReference>
<comment type="function">
    <text evidence="9">May be a proton symporter involved in the uptake of osmolytes such as proline and glycine betaine.</text>
</comment>
<dbReference type="PANTHER" id="PTHR43528:SF1">
    <property type="entry name" value="ALPHA-KETOGLUTARATE PERMEASE"/>
    <property type="match status" value="1"/>
</dbReference>
<keyword evidence="3" id="KW-0813">Transport</keyword>
<dbReference type="Proteomes" id="UP000294723">
    <property type="component" value="Unassembled WGS sequence"/>
</dbReference>
<feature type="transmembrane region" description="Helical" evidence="11">
    <location>
        <begin position="253"/>
        <end position="272"/>
    </location>
</feature>